<comment type="caution">
    <text evidence="1">The sequence shown here is derived from an EMBL/GenBank/DDBJ whole genome shotgun (WGS) entry which is preliminary data.</text>
</comment>
<accession>A0ACC0C1Z6</accession>
<protein>
    <submittedName>
        <fullName evidence="1">Uncharacterized protein</fullName>
    </submittedName>
</protein>
<evidence type="ECO:0000313" key="1">
    <source>
        <dbReference type="EMBL" id="KAI5678921.1"/>
    </source>
</evidence>
<dbReference type="EMBL" id="CM044702">
    <property type="protein sequence ID" value="KAI5678921.1"/>
    <property type="molecule type" value="Genomic_DNA"/>
</dbReference>
<keyword evidence="2" id="KW-1185">Reference proteome</keyword>
<evidence type="ECO:0000313" key="2">
    <source>
        <dbReference type="Proteomes" id="UP001060085"/>
    </source>
</evidence>
<dbReference type="Proteomes" id="UP001060085">
    <property type="component" value="Linkage Group LG02"/>
</dbReference>
<reference evidence="2" key="1">
    <citation type="journal article" date="2023" name="Nat. Plants">
        <title>Single-cell RNA sequencing provides a high-resolution roadmap for understanding the multicellular compartmentation of specialized metabolism.</title>
        <authorList>
            <person name="Sun S."/>
            <person name="Shen X."/>
            <person name="Li Y."/>
            <person name="Li Y."/>
            <person name="Wang S."/>
            <person name="Li R."/>
            <person name="Zhang H."/>
            <person name="Shen G."/>
            <person name="Guo B."/>
            <person name="Wei J."/>
            <person name="Xu J."/>
            <person name="St-Pierre B."/>
            <person name="Chen S."/>
            <person name="Sun C."/>
        </authorList>
    </citation>
    <scope>NUCLEOTIDE SEQUENCE [LARGE SCALE GENOMIC DNA]</scope>
</reference>
<gene>
    <name evidence="1" type="ORF">M9H77_09871</name>
</gene>
<name>A0ACC0C1Z6_CATRO</name>
<sequence>MEDEEEEPPLAVQINDIVNHVASEPPSQPPVTDDPPPVGVTVITGYLGAGKSTLVNYILSAQHGKRIAVILNEFGEEIGVERAMINEGEGGGLVEEWVELANGCICCTVKHSLVQALEQLVQRKERLDHILLETTGLANPAPLASVLWLDDQLESSVKLDSIITVVDAKNLRYQLKSHQDSSSFPEAYLQIAFADIVILNKVDLVLHDDPENLLEELEKEIHNINSLVNIIHATRCQVELSMILNCQAYDATHGAHLESLLEENKSLTTKELHDGGVRTLCLYESRKMDLEKVRLWLEEILWDKKYGMDVYRSKGVLSIQDSDQLHTLQGVREIYEILPARPWRKDESRMNKIVFIGQSLNEEILRDSLEGCLAAGC</sequence>
<proteinExistence type="predicted"/>
<organism evidence="1 2">
    <name type="scientific">Catharanthus roseus</name>
    <name type="common">Madagascar periwinkle</name>
    <name type="synonym">Vinca rosea</name>
    <dbReference type="NCBI Taxonomy" id="4058"/>
    <lineage>
        <taxon>Eukaryota</taxon>
        <taxon>Viridiplantae</taxon>
        <taxon>Streptophyta</taxon>
        <taxon>Embryophyta</taxon>
        <taxon>Tracheophyta</taxon>
        <taxon>Spermatophyta</taxon>
        <taxon>Magnoliopsida</taxon>
        <taxon>eudicotyledons</taxon>
        <taxon>Gunneridae</taxon>
        <taxon>Pentapetalae</taxon>
        <taxon>asterids</taxon>
        <taxon>lamiids</taxon>
        <taxon>Gentianales</taxon>
        <taxon>Apocynaceae</taxon>
        <taxon>Rauvolfioideae</taxon>
        <taxon>Vinceae</taxon>
        <taxon>Catharanthinae</taxon>
        <taxon>Catharanthus</taxon>
    </lineage>
</organism>